<gene>
    <name evidence="3" type="ORF">NCTC12965_02744</name>
    <name evidence="2" type="ORF">NCTC13193_03526</name>
</gene>
<name>A0A448SWF3_SERFO</name>
<protein>
    <submittedName>
        <fullName evidence="2">Uncharacterized protein</fullName>
    </submittedName>
</protein>
<keyword evidence="1" id="KW-1133">Transmembrane helix</keyword>
<evidence type="ECO:0000313" key="4">
    <source>
        <dbReference type="Proteomes" id="UP000270487"/>
    </source>
</evidence>
<dbReference type="EMBL" id="LR134492">
    <property type="protein sequence ID" value="VEI71981.1"/>
    <property type="molecule type" value="Genomic_DNA"/>
</dbReference>
<keyword evidence="1" id="KW-0812">Transmembrane</keyword>
<accession>A0A448SWF3</accession>
<evidence type="ECO:0000313" key="3">
    <source>
        <dbReference type="EMBL" id="VTR28584.1"/>
    </source>
</evidence>
<dbReference type="GeneID" id="52187191"/>
<dbReference type="AlphaFoldDB" id="A0A448SWF3"/>
<feature type="transmembrane region" description="Helical" evidence="1">
    <location>
        <begin position="12"/>
        <end position="34"/>
    </location>
</feature>
<evidence type="ECO:0000313" key="2">
    <source>
        <dbReference type="EMBL" id="VEI71981.1"/>
    </source>
</evidence>
<dbReference type="RefSeq" id="WP_164721903.1">
    <property type="nucleotide sequence ID" value="NZ_CAMFLQ010000017.1"/>
</dbReference>
<organism evidence="2 4">
    <name type="scientific">Serratia fonticola</name>
    <dbReference type="NCBI Taxonomy" id="47917"/>
    <lineage>
        <taxon>Bacteria</taxon>
        <taxon>Pseudomonadati</taxon>
        <taxon>Pseudomonadota</taxon>
        <taxon>Gammaproteobacteria</taxon>
        <taxon>Enterobacterales</taxon>
        <taxon>Yersiniaceae</taxon>
        <taxon>Serratia</taxon>
    </lineage>
</organism>
<dbReference type="Proteomes" id="UP000270487">
    <property type="component" value="Chromosome"/>
</dbReference>
<dbReference type="EMBL" id="CABEEZ010000058">
    <property type="protein sequence ID" value="VTR28584.1"/>
    <property type="molecule type" value="Genomic_DNA"/>
</dbReference>
<proteinExistence type="predicted"/>
<reference evidence="2 4" key="1">
    <citation type="submission" date="2018-12" db="EMBL/GenBank/DDBJ databases">
        <authorList>
            <consortium name="Pathogen Informatics"/>
        </authorList>
    </citation>
    <scope>NUCLEOTIDE SEQUENCE [LARGE SCALE GENOMIC DNA]</scope>
    <source>
        <strain evidence="3">NCTC12965</strain>
        <strain evidence="2 4">NCTC13193</strain>
    </source>
</reference>
<sequence length="54" mass="5988">MEHNPHDETKLIAVIALLVSVLLVVSILFGITYLSDLRHIDHEVDAKSCYIKGG</sequence>
<evidence type="ECO:0000256" key="1">
    <source>
        <dbReference type="SAM" id="Phobius"/>
    </source>
</evidence>
<keyword evidence="1" id="KW-0472">Membrane</keyword>